<evidence type="ECO:0000256" key="12">
    <source>
        <dbReference type="SAM" id="MobiDB-lite"/>
    </source>
</evidence>
<evidence type="ECO:0000256" key="11">
    <source>
        <dbReference type="SAM" id="Coils"/>
    </source>
</evidence>
<evidence type="ECO:0000256" key="8">
    <source>
        <dbReference type="ARBA" id="ARBA00023187"/>
    </source>
</evidence>
<organism evidence="14 15">
    <name type="scientific">Dillenia turbinata</name>
    <dbReference type="NCBI Taxonomy" id="194707"/>
    <lineage>
        <taxon>Eukaryota</taxon>
        <taxon>Viridiplantae</taxon>
        <taxon>Streptophyta</taxon>
        <taxon>Embryophyta</taxon>
        <taxon>Tracheophyta</taxon>
        <taxon>Spermatophyta</taxon>
        <taxon>Magnoliopsida</taxon>
        <taxon>eudicotyledons</taxon>
        <taxon>Gunneridae</taxon>
        <taxon>Pentapetalae</taxon>
        <taxon>Dilleniales</taxon>
        <taxon>Dilleniaceae</taxon>
        <taxon>Dillenia</taxon>
    </lineage>
</organism>
<name>A0AAN8ZBW2_9MAGN</name>
<dbReference type="InterPro" id="IPR035920">
    <property type="entry name" value="YhbY-like_sf"/>
</dbReference>
<evidence type="ECO:0000256" key="9">
    <source>
        <dbReference type="ARBA" id="ARBA00023274"/>
    </source>
</evidence>
<feature type="domain" description="CRM" evidence="13">
    <location>
        <begin position="328"/>
        <end position="424"/>
    </location>
</feature>
<gene>
    <name evidence="14" type="ORF">RJ641_006524</name>
</gene>
<dbReference type="InterPro" id="IPR045278">
    <property type="entry name" value="CRS1/CFM2/CFM3"/>
</dbReference>
<keyword evidence="2" id="KW-0150">Chloroplast</keyword>
<dbReference type="EMBL" id="JBAMMX010000014">
    <property type="protein sequence ID" value="KAK6927933.1"/>
    <property type="molecule type" value="Genomic_DNA"/>
</dbReference>
<dbReference type="AlphaFoldDB" id="A0AAN8ZBW2"/>
<evidence type="ECO:0000256" key="5">
    <source>
        <dbReference type="ARBA" id="ARBA00022737"/>
    </source>
</evidence>
<dbReference type="PANTHER" id="PTHR31846">
    <property type="entry name" value="CRS1 / YHBY (CRM) DOMAIN-CONTAINING PROTEIN"/>
    <property type="match status" value="1"/>
</dbReference>
<dbReference type="Proteomes" id="UP001370490">
    <property type="component" value="Unassembled WGS sequence"/>
</dbReference>
<dbReference type="PROSITE" id="PS51295">
    <property type="entry name" value="CRM"/>
    <property type="match status" value="3"/>
</dbReference>
<dbReference type="InterPro" id="IPR001890">
    <property type="entry name" value="RNA-binding_CRM"/>
</dbReference>
<keyword evidence="11" id="KW-0175">Coiled coil</keyword>
<keyword evidence="9" id="KW-0687">Ribonucleoprotein</keyword>
<protein>
    <submittedName>
        <fullName evidence="14">RNA-binding, CRM domain</fullName>
    </submittedName>
</protein>
<keyword evidence="7" id="KW-0809">Transit peptide</keyword>
<evidence type="ECO:0000256" key="6">
    <source>
        <dbReference type="ARBA" id="ARBA00022884"/>
    </source>
</evidence>
<feature type="compositionally biased region" description="Low complexity" evidence="12">
    <location>
        <begin position="45"/>
        <end position="54"/>
    </location>
</feature>
<keyword evidence="3" id="KW-0934">Plastid</keyword>
<reference evidence="14 15" key="1">
    <citation type="submission" date="2023-12" db="EMBL/GenBank/DDBJ databases">
        <title>A high-quality genome assembly for Dillenia turbinata (Dilleniales).</title>
        <authorList>
            <person name="Chanderbali A."/>
        </authorList>
    </citation>
    <scope>NUCLEOTIDE SEQUENCE [LARGE SCALE GENOMIC DNA]</scope>
    <source>
        <strain evidence="14">LSX21</strain>
        <tissue evidence="14">Leaf</tissue>
    </source>
</reference>
<feature type="coiled-coil region" evidence="11">
    <location>
        <begin position="704"/>
        <end position="738"/>
    </location>
</feature>
<keyword evidence="15" id="KW-1185">Reference proteome</keyword>
<feature type="region of interest" description="Disordered" evidence="12">
    <location>
        <begin position="45"/>
        <end position="69"/>
    </location>
</feature>
<evidence type="ECO:0000313" key="14">
    <source>
        <dbReference type="EMBL" id="KAK6927933.1"/>
    </source>
</evidence>
<keyword evidence="6 10" id="KW-0694">RNA-binding</keyword>
<keyword evidence="5" id="KW-0677">Repeat</keyword>
<dbReference type="SUPFAM" id="SSF75471">
    <property type="entry name" value="YhbY-like"/>
    <property type="match status" value="3"/>
</dbReference>
<dbReference type="PANTHER" id="PTHR31846:SF10">
    <property type="entry name" value="CHLOROPLASTIC GROUP IIA INTRON SPLICING FACILITATOR CRS1, CHLOROPLASTIC"/>
    <property type="match status" value="1"/>
</dbReference>
<sequence length="935" mass="106616">MATAAFLSSPCPLNSLPSSTTLSKNTFPENLNPFQLKFHLKASSSNTTVTSNNEENQKNTAENDQGSLKLKNPVLDSAIKAPTAPWMKGPLLLEPSEMLDLSKARFHAKKKRDISEKIRDSDRALTDKVSGGRGKKAMSNIMKSITQLQENQKFEDTQKSSHNFLFRVFRDDAEGFREPMPLSRADKIVFGRPKKENGIRKLQTSEDAQKNPRGSGFRVLVDDVDEDENERFRDPMPRSGADTIVFGRTKEEKVVTVAELIKGITRHKENHKLEDSQKNPQKSDFKLLWNEVEEDGKMRSSEPMPWWKAERIAFGRPKKEKVVTAAELNLPEMLLKRLRAEAKKMRKWVKVNKAGVTEAVVEEIELIWRNNELAMLKFGLPLSRNMDRAREIVQVKTGGLVVWSKKDALVVYRGTQYSLKAVPFQRMQSEFAAEATSCSKIEEQKLGDSFFIPRVTFNDTSDTVLTNRIANKEGVERMMLSGTSEGHQSVSGSLYEREADRLLDDLGPRYIDWWMPKPLPVDADMLPEVVPGFKPPFRLCPPDVRPKLADEELTYLRMIARPLPTHFVLGRNKKLQGLAAAILKLWEKSIIAKIAIKWGCVNTDHKKMASELKASSCTGLTGGVLILCNKYFIIFYRGKDFLPHGIAKVIENRESEIKRCQIHEEGAQIEALKSILVNKQEASISRVGTLSEFQNIQTECLYLHKESRELVLQQQTEKEKLEEELRKQERKLFILKMKMEVSAKGLCKLNSAWRPSMPEADPEIITEEERECFRKIGMKMDSCLVLGRCGIFDGVIEGLHQHWKHREVVKVITMQRLYSQVRDTAHLLETESRGILVSIERLKEGHAIILYRGKNYKRPLKSTHMNLLSKRKALQRSLEMQRFGSLTFFASQRQHAIAELKLTLADLSETIYGNQGVSKNLTEPEPIDVSWRESS</sequence>
<keyword evidence="4" id="KW-0507">mRNA processing</keyword>
<evidence type="ECO:0000313" key="15">
    <source>
        <dbReference type="Proteomes" id="UP001370490"/>
    </source>
</evidence>
<dbReference type="GO" id="GO:0000373">
    <property type="term" value="P:Group II intron splicing"/>
    <property type="evidence" value="ECO:0007669"/>
    <property type="project" value="UniProtKB-ARBA"/>
</dbReference>
<feature type="domain" description="CRM" evidence="13">
    <location>
        <begin position="763"/>
        <end position="863"/>
    </location>
</feature>
<dbReference type="SMART" id="SM01103">
    <property type="entry name" value="CRS1_YhbY"/>
    <property type="match status" value="3"/>
</dbReference>
<evidence type="ECO:0000256" key="3">
    <source>
        <dbReference type="ARBA" id="ARBA00022640"/>
    </source>
</evidence>
<dbReference type="GO" id="GO:0003729">
    <property type="term" value="F:mRNA binding"/>
    <property type="evidence" value="ECO:0007669"/>
    <property type="project" value="InterPro"/>
</dbReference>
<proteinExistence type="predicted"/>
<dbReference type="GO" id="GO:0006397">
    <property type="term" value="P:mRNA processing"/>
    <property type="evidence" value="ECO:0007669"/>
    <property type="project" value="UniProtKB-KW"/>
</dbReference>
<dbReference type="GO" id="GO:1990904">
    <property type="term" value="C:ribonucleoprotein complex"/>
    <property type="evidence" value="ECO:0007669"/>
    <property type="project" value="UniProtKB-KW"/>
</dbReference>
<keyword evidence="8" id="KW-0508">mRNA splicing</keyword>
<evidence type="ECO:0000256" key="2">
    <source>
        <dbReference type="ARBA" id="ARBA00022528"/>
    </source>
</evidence>
<comment type="caution">
    <text evidence="14">The sequence shown here is derived from an EMBL/GenBank/DDBJ whole genome shotgun (WGS) entry which is preliminary data.</text>
</comment>
<comment type="subcellular location">
    <subcellularLocation>
        <location evidence="1">Plastid</location>
        <location evidence="1">Chloroplast</location>
    </subcellularLocation>
</comment>
<accession>A0AAN8ZBW2</accession>
<evidence type="ECO:0000256" key="4">
    <source>
        <dbReference type="ARBA" id="ARBA00022664"/>
    </source>
</evidence>
<evidence type="ECO:0000256" key="1">
    <source>
        <dbReference type="ARBA" id="ARBA00004229"/>
    </source>
</evidence>
<dbReference type="Gene3D" id="3.30.110.60">
    <property type="entry name" value="YhbY-like"/>
    <property type="match status" value="3"/>
</dbReference>
<evidence type="ECO:0000259" key="13">
    <source>
        <dbReference type="PROSITE" id="PS51295"/>
    </source>
</evidence>
<dbReference type="GO" id="GO:0009507">
    <property type="term" value="C:chloroplast"/>
    <property type="evidence" value="ECO:0007669"/>
    <property type="project" value="UniProtKB-SubCell"/>
</dbReference>
<dbReference type="Pfam" id="PF01985">
    <property type="entry name" value="CRS1_YhbY"/>
    <property type="match status" value="3"/>
</dbReference>
<evidence type="ECO:0000256" key="10">
    <source>
        <dbReference type="PROSITE-ProRule" id="PRU00626"/>
    </source>
</evidence>
<feature type="domain" description="CRM" evidence="13">
    <location>
        <begin position="546"/>
        <end position="648"/>
    </location>
</feature>
<evidence type="ECO:0000256" key="7">
    <source>
        <dbReference type="ARBA" id="ARBA00022946"/>
    </source>
</evidence>